<dbReference type="GO" id="GO:0016763">
    <property type="term" value="F:pentosyltransferase activity"/>
    <property type="evidence" value="ECO:0007669"/>
    <property type="project" value="UniProtKB-ARBA"/>
</dbReference>
<reference evidence="10 11" key="1">
    <citation type="submission" date="2017-09" db="EMBL/GenBank/DDBJ databases">
        <authorList>
            <consortium name="International Durum Wheat Genome Sequencing Consortium (IDWGSC)"/>
            <person name="Milanesi L."/>
        </authorList>
    </citation>
    <scope>NUCLEOTIDE SEQUENCE [LARGE SCALE GENOMIC DNA]</scope>
    <source>
        <strain evidence="11">cv. Svevo</strain>
    </source>
</reference>
<dbReference type="InterPro" id="IPR049625">
    <property type="entry name" value="Glyco_transf_61_cat"/>
</dbReference>
<feature type="region of interest" description="Disordered" evidence="7">
    <location>
        <begin position="100"/>
        <end position="127"/>
    </location>
</feature>
<feature type="region of interest" description="Disordered" evidence="7">
    <location>
        <begin position="193"/>
        <end position="265"/>
    </location>
</feature>
<protein>
    <recommendedName>
        <fullName evidence="9">Glycosyltransferase 61 catalytic domain-containing protein</fullName>
    </recommendedName>
</protein>
<dbReference type="Gramene" id="TRITD3Av1G001350.1">
    <property type="protein sequence ID" value="TRITD3Av1G001350.1"/>
    <property type="gene ID" value="TRITD3Av1G001350"/>
</dbReference>
<dbReference type="InterPro" id="IPR007657">
    <property type="entry name" value="Glycosyltransferase_61"/>
</dbReference>
<dbReference type="Pfam" id="PF04577">
    <property type="entry name" value="Glyco_transf_61"/>
    <property type="match status" value="1"/>
</dbReference>
<comment type="pathway">
    <text evidence="2">Glycan metabolism.</text>
</comment>
<organism evidence="10 11">
    <name type="scientific">Triticum turgidum subsp. durum</name>
    <name type="common">Durum wheat</name>
    <name type="synonym">Triticum durum</name>
    <dbReference type="NCBI Taxonomy" id="4567"/>
    <lineage>
        <taxon>Eukaryota</taxon>
        <taxon>Viridiplantae</taxon>
        <taxon>Streptophyta</taxon>
        <taxon>Embryophyta</taxon>
        <taxon>Tracheophyta</taxon>
        <taxon>Spermatophyta</taxon>
        <taxon>Magnoliopsida</taxon>
        <taxon>Liliopsida</taxon>
        <taxon>Poales</taxon>
        <taxon>Poaceae</taxon>
        <taxon>BOP clade</taxon>
        <taxon>Pooideae</taxon>
        <taxon>Triticodae</taxon>
        <taxon>Triticeae</taxon>
        <taxon>Triticinae</taxon>
        <taxon>Triticum</taxon>
    </lineage>
</organism>
<accession>A0A9R0VEI8</accession>
<evidence type="ECO:0000256" key="1">
    <source>
        <dbReference type="ARBA" id="ARBA00004323"/>
    </source>
</evidence>
<keyword evidence="5" id="KW-0333">Golgi apparatus</keyword>
<keyword evidence="4" id="KW-0808">Transferase</keyword>
<gene>
    <name evidence="10" type="ORF">TRITD_3Av1G001350</name>
</gene>
<sequence>MEGGGGKAAGYAHHHDTARLLKAFSRTVEPRNFGIGLVAGFLLVTCAYFSTAKFDAIHIAPLVSPLETRIGSPVSAAAAGSKTQLDLGVLGQDAALSGEGSKAEVLDTDGDDHTTTSPSSSSAQDLVHDASLADTKKDDTFARDGDAAAVEAAKDDDAAGALLPPLSANGAQEEQGVLEDQELLVQDAIAAANSPNKSSSNGGSQSVVQSDPATIPAPVQQSPPTVPVPEAPKQEEAKAPPLQQIPLVPEPLKQQPGSEEAATAPRREWKPLCDLTSNRRIDWCELDGDVRVHGAKATVTLVGAPQAEEWRIRPYPRKVDPNAMRHVTNITVRSTTTLPGAGEDAECAIRHSVPALLFSDRGYTGNYFHAYTDVILPLFLTAKQYGGEVQFLVSDLQMWWVGKFLPVFKSLSNYDLVDLAADNRTRCFRHVQVGLTCHADFSIDPLRAPNGYSMVDFTKHMRGVYGLPRGLAVPATGAKPRLLLIARASTRRFVNADDIVRAAQKVGFEVVVSEGTHEVAPFAELANTCDAMLGVHGAGLTNMVFLPTGGVVIQVVPLGGLEFVAGYFRTPSRDMGLKYLEYRIAPAESTLTEQYPADHPIFTDPDGVKSKGWESLKQVYLDKQDVRLDLKRFRPLLKKAIAHIRANKLQ</sequence>
<dbReference type="PANTHER" id="PTHR20961">
    <property type="entry name" value="GLYCOSYLTRANSFERASE"/>
    <property type="match status" value="1"/>
</dbReference>
<comment type="subcellular location">
    <subcellularLocation>
        <location evidence="1">Golgi apparatus membrane</location>
        <topology evidence="1">Single-pass type II membrane protein</topology>
    </subcellularLocation>
</comment>
<feature type="transmembrane region" description="Helical" evidence="8">
    <location>
        <begin position="32"/>
        <end position="50"/>
    </location>
</feature>
<dbReference type="GO" id="GO:0000139">
    <property type="term" value="C:Golgi membrane"/>
    <property type="evidence" value="ECO:0007669"/>
    <property type="project" value="UniProtKB-SubCell"/>
</dbReference>
<proteinExistence type="predicted"/>
<evidence type="ECO:0000256" key="4">
    <source>
        <dbReference type="ARBA" id="ARBA00022679"/>
    </source>
</evidence>
<evidence type="ECO:0000256" key="2">
    <source>
        <dbReference type="ARBA" id="ARBA00004881"/>
    </source>
</evidence>
<evidence type="ECO:0000256" key="6">
    <source>
        <dbReference type="ARBA" id="ARBA00023180"/>
    </source>
</evidence>
<evidence type="ECO:0000256" key="8">
    <source>
        <dbReference type="SAM" id="Phobius"/>
    </source>
</evidence>
<keyword evidence="8" id="KW-0812">Transmembrane</keyword>
<dbReference type="Proteomes" id="UP000324705">
    <property type="component" value="Chromosome 3A"/>
</dbReference>
<evidence type="ECO:0000256" key="5">
    <source>
        <dbReference type="ARBA" id="ARBA00023034"/>
    </source>
</evidence>
<evidence type="ECO:0000313" key="11">
    <source>
        <dbReference type="Proteomes" id="UP000324705"/>
    </source>
</evidence>
<dbReference type="EMBL" id="LT934115">
    <property type="protein sequence ID" value="VAH55418.1"/>
    <property type="molecule type" value="Genomic_DNA"/>
</dbReference>
<dbReference type="AlphaFoldDB" id="A0A9R0VEI8"/>
<keyword evidence="8" id="KW-0472">Membrane</keyword>
<dbReference type="PANTHER" id="PTHR20961:SF144">
    <property type="entry name" value="OS01G0119100 PROTEIN"/>
    <property type="match status" value="1"/>
</dbReference>
<evidence type="ECO:0000313" key="10">
    <source>
        <dbReference type="EMBL" id="VAH55418.1"/>
    </source>
</evidence>
<feature type="compositionally biased region" description="Low complexity" evidence="7">
    <location>
        <begin position="194"/>
        <end position="223"/>
    </location>
</feature>
<feature type="domain" description="Glycosyltransferase 61 catalytic" evidence="9">
    <location>
        <begin position="459"/>
        <end position="553"/>
    </location>
</feature>
<keyword evidence="8" id="KW-1133">Transmembrane helix</keyword>
<evidence type="ECO:0000259" key="9">
    <source>
        <dbReference type="Pfam" id="PF04577"/>
    </source>
</evidence>
<dbReference type="OMA" id="KFMRATY"/>
<keyword evidence="11" id="KW-1185">Reference proteome</keyword>
<keyword evidence="3" id="KW-0328">Glycosyltransferase</keyword>
<keyword evidence="6" id="KW-0325">Glycoprotein</keyword>
<evidence type="ECO:0000256" key="7">
    <source>
        <dbReference type="SAM" id="MobiDB-lite"/>
    </source>
</evidence>
<name>A0A9R0VEI8_TRITD</name>
<evidence type="ECO:0000256" key="3">
    <source>
        <dbReference type="ARBA" id="ARBA00022676"/>
    </source>
</evidence>